<proteinExistence type="predicted"/>
<dbReference type="Proteomes" id="UP000095085">
    <property type="component" value="Unassembled WGS sequence"/>
</dbReference>
<dbReference type="GeneID" id="30997430"/>
<evidence type="ECO:0000256" key="1">
    <source>
        <dbReference type="SAM" id="Phobius"/>
    </source>
</evidence>
<dbReference type="AlphaFoldDB" id="A0A1E4RS75"/>
<dbReference type="RefSeq" id="XP_020079199.1">
    <property type="nucleotide sequence ID" value="XM_020222881.1"/>
</dbReference>
<keyword evidence="1" id="KW-1133">Transmembrane helix</keyword>
<evidence type="ECO:0000313" key="2">
    <source>
        <dbReference type="EMBL" id="ODV70132.1"/>
    </source>
</evidence>
<evidence type="ECO:0000313" key="3">
    <source>
        <dbReference type="Proteomes" id="UP000095085"/>
    </source>
</evidence>
<name>A0A1E4RS75_9ASCO</name>
<keyword evidence="1" id="KW-0812">Transmembrane</keyword>
<reference evidence="3" key="1">
    <citation type="submission" date="2016-05" db="EMBL/GenBank/DDBJ databases">
        <title>Comparative genomics of biotechnologically important yeasts.</title>
        <authorList>
            <consortium name="DOE Joint Genome Institute"/>
            <person name="Riley R."/>
            <person name="Haridas S."/>
            <person name="Wolfe K.H."/>
            <person name="Lopes M.R."/>
            <person name="Hittinger C.T."/>
            <person name="Goker M."/>
            <person name="Salamov A."/>
            <person name="Wisecaver J."/>
            <person name="Long T.M."/>
            <person name="Aerts A.L."/>
            <person name="Barry K."/>
            <person name="Choi C."/>
            <person name="Clum A."/>
            <person name="Coughlan A.Y."/>
            <person name="Deshpande S."/>
            <person name="Douglass A.P."/>
            <person name="Hanson S.J."/>
            <person name="Klenk H.-P."/>
            <person name="Labutti K."/>
            <person name="Lapidus A."/>
            <person name="Lindquist E."/>
            <person name="Lipzen A."/>
            <person name="Meier-Kolthoff J.P."/>
            <person name="Ohm R.A."/>
            <person name="Otillar R.P."/>
            <person name="Pangilinan J."/>
            <person name="Peng Y."/>
            <person name="Rokas A."/>
            <person name="Rosa C.A."/>
            <person name="Scheuner C."/>
            <person name="Sibirny A.A."/>
            <person name="Slot J.C."/>
            <person name="Stielow J.B."/>
            <person name="Sun H."/>
            <person name="Kurtzman C.P."/>
            <person name="Blackwell M."/>
            <person name="Grigoriev I.V."/>
            <person name="Jeffries T.W."/>
        </authorList>
    </citation>
    <scope>NUCLEOTIDE SEQUENCE [LARGE SCALE GENOMIC DNA]</scope>
    <source>
        <strain evidence="3">NRRL Y-1933</strain>
    </source>
</reference>
<accession>A0A1E4RS75</accession>
<gene>
    <name evidence="2" type="ORF">HYPBUDRAFT_179116</name>
</gene>
<keyword evidence="1" id="KW-0472">Membrane</keyword>
<keyword evidence="3" id="KW-1185">Reference proteome</keyword>
<protein>
    <submittedName>
        <fullName evidence="2">Uncharacterized protein</fullName>
    </submittedName>
</protein>
<sequence length="129" mass="15260">MTLGRELTVLNRLIYGSPRISDELEMKGNEREVPSPYTNTLIKDRDLSVEEQTIGADKAISRPSRRRRRTRDVLLLVSKLLVLIYLLYGMSLEILKLLEMASYQNIRYLTYKNERIFTRLLEYQLVFFL</sequence>
<feature type="transmembrane region" description="Helical" evidence="1">
    <location>
        <begin position="73"/>
        <end position="90"/>
    </location>
</feature>
<dbReference type="EMBL" id="KV454538">
    <property type="protein sequence ID" value="ODV70132.1"/>
    <property type="molecule type" value="Genomic_DNA"/>
</dbReference>
<organism evidence="2 3">
    <name type="scientific">Hyphopichia burtonii NRRL Y-1933</name>
    <dbReference type="NCBI Taxonomy" id="984485"/>
    <lineage>
        <taxon>Eukaryota</taxon>
        <taxon>Fungi</taxon>
        <taxon>Dikarya</taxon>
        <taxon>Ascomycota</taxon>
        <taxon>Saccharomycotina</taxon>
        <taxon>Pichiomycetes</taxon>
        <taxon>Debaryomycetaceae</taxon>
        <taxon>Hyphopichia</taxon>
    </lineage>
</organism>